<reference evidence="1 2" key="1">
    <citation type="journal article" date="2023" name="Nucleic Acids Res.">
        <title>The hologenome of Daphnia magna reveals possible DNA methylation and microbiome-mediated evolution of the host genome.</title>
        <authorList>
            <person name="Chaturvedi A."/>
            <person name="Li X."/>
            <person name="Dhandapani V."/>
            <person name="Marshall H."/>
            <person name="Kissane S."/>
            <person name="Cuenca-Cambronero M."/>
            <person name="Asole G."/>
            <person name="Calvet F."/>
            <person name="Ruiz-Romero M."/>
            <person name="Marangio P."/>
            <person name="Guigo R."/>
            <person name="Rago D."/>
            <person name="Mirbahai L."/>
            <person name="Eastwood N."/>
            <person name="Colbourne J.K."/>
            <person name="Zhou J."/>
            <person name="Mallon E."/>
            <person name="Orsini L."/>
        </authorList>
    </citation>
    <scope>NUCLEOTIDE SEQUENCE [LARGE SCALE GENOMIC DNA]</scope>
    <source>
        <strain evidence="1">LRV0_1</strain>
    </source>
</reference>
<organism evidence="1 2">
    <name type="scientific">Daphnia magna</name>
    <dbReference type="NCBI Taxonomy" id="35525"/>
    <lineage>
        <taxon>Eukaryota</taxon>
        <taxon>Metazoa</taxon>
        <taxon>Ecdysozoa</taxon>
        <taxon>Arthropoda</taxon>
        <taxon>Crustacea</taxon>
        <taxon>Branchiopoda</taxon>
        <taxon>Diplostraca</taxon>
        <taxon>Cladocera</taxon>
        <taxon>Anomopoda</taxon>
        <taxon>Daphniidae</taxon>
        <taxon>Daphnia</taxon>
    </lineage>
</organism>
<comment type="caution">
    <text evidence="1">The sequence shown here is derived from an EMBL/GenBank/DDBJ whole genome shotgun (WGS) entry which is preliminary data.</text>
</comment>
<accession>A0ABR0B041</accession>
<dbReference type="EMBL" id="JAOYFB010000039">
    <property type="protein sequence ID" value="KAK4030748.1"/>
    <property type="molecule type" value="Genomic_DNA"/>
</dbReference>
<evidence type="ECO:0000313" key="1">
    <source>
        <dbReference type="EMBL" id="KAK4030748.1"/>
    </source>
</evidence>
<protein>
    <submittedName>
        <fullName evidence="1">Uncharacterized protein</fullName>
    </submittedName>
</protein>
<keyword evidence="2" id="KW-1185">Reference proteome</keyword>
<evidence type="ECO:0000313" key="2">
    <source>
        <dbReference type="Proteomes" id="UP001234178"/>
    </source>
</evidence>
<dbReference type="Proteomes" id="UP001234178">
    <property type="component" value="Unassembled WGS sequence"/>
</dbReference>
<gene>
    <name evidence="1" type="ORF">OUZ56_024087</name>
</gene>
<proteinExistence type="predicted"/>
<name>A0ABR0B041_9CRUS</name>
<sequence length="125" mass="14142">MQQKQINAIAKGSVYDVAESSAVMEEMLSLDSIKKYLDFQENIKRKELQLDLYKGAICFPNIGAPKTVQNGRLLTLLYTACFLDVHRISYKRESLLDILGYETDIPVPPEMVTMTVAYKVSCSNE</sequence>